<evidence type="ECO:0000313" key="3">
    <source>
        <dbReference type="Proteomes" id="UP000739284"/>
    </source>
</evidence>
<feature type="transmembrane region" description="Helical" evidence="1">
    <location>
        <begin position="108"/>
        <end position="138"/>
    </location>
</feature>
<sequence length="141" mass="14708">MKFTTLYSTIIIAALTLSGCSSYNALHLSKQQLPEVSNPTSTPYTYYKIDPPLYNGDVVQYELHNGSSGTMTVKKTTPQTLISDKGLVINLSDLASLKRKDISKGKTAAAVGTGVATTVVVAAVVFTAAVGAGFAAMLSAS</sequence>
<dbReference type="PROSITE" id="PS51257">
    <property type="entry name" value="PROKAR_LIPOPROTEIN"/>
    <property type="match status" value="1"/>
</dbReference>
<dbReference type="RefSeq" id="WP_217148590.1">
    <property type="nucleotide sequence ID" value="NZ_JAFMOY010000117.1"/>
</dbReference>
<proteinExistence type="predicted"/>
<gene>
    <name evidence="2" type="ORF">J1784_07090</name>
</gene>
<keyword evidence="1" id="KW-1133">Transmembrane helix</keyword>
<dbReference type="Proteomes" id="UP000739284">
    <property type="component" value="Unassembled WGS sequence"/>
</dbReference>
<accession>A0ABS6LDT3</accession>
<evidence type="ECO:0000313" key="2">
    <source>
        <dbReference type="EMBL" id="MBU9844772.1"/>
    </source>
</evidence>
<feature type="transmembrane region" description="Helical" evidence="1">
    <location>
        <begin position="6"/>
        <end position="26"/>
    </location>
</feature>
<keyword evidence="3" id="KW-1185">Reference proteome</keyword>
<comment type="caution">
    <text evidence="2">The sequence shown here is derived from an EMBL/GenBank/DDBJ whole genome shotgun (WGS) entry which is preliminary data.</text>
</comment>
<keyword evidence="1" id="KW-0472">Membrane</keyword>
<protein>
    <submittedName>
        <fullName evidence="2">Uncharacterized protein</fullName>
    </submittedName>
</protein>
<name>A0ABS6LDT3_9GAMM</name>
<evidence type="ECO:0000256" key="1">
    <source>
        <dbReference type="SAM" id="Phobius"/>
    </source>
</evidence>
<dbReference type="EMBL" id="JAFMOY010000117">
    <property type="protein sequence ID" value="MBU9844772.1"/>
    <property type="molecule type" value="Genomic_DNA"/>
</dbReference>
<reference evidence="2 3" key="1">
    <citation type="submission" date="2021-03" db="EMBL/GenBank/DDBJ databases">
        <title>Five novel Rahnella species.</title>
        <authorList>
            <person name="Brady C."/>
            <person name="Asselin J."/>
            <person name="Beer S."/>
            <person name="Bruberg M.B."/>
            <person name="Crampton B."/>
            <person name="Venter S."/>
            <person name="Arnold D."/>
            <person name="Denman S."/>
        </authorList>
    </citation>
    <scope>NUCLEOTIDE SEQUENCE [LARGE SCALE GENOMIC DNA]</scope>
    <source>
        <strain evidence="2 3">FRB 231</strain>
    </source>
</reference>
<organism evidence="2 3">
    <name type="scientific">Rahnella ecdela</name>
    <dbReference type="NCBI Taxonomy" id="2816250"/>
    <lineage>
        <taxon>Bacteria</taxon>
        <taxon>Pseudomonadati</taxon>
        <taxon>Pseudomonadota</taxon>
        <taxon>Gammaproteobacteria</taxon>
        <taxon>Enterobacterales</taxon>
        <taxon>Yersiniaceae</taxon>
        <taxon>Rahnella</taxon>
    </lineage>
</organism>
<keyword evidence="1" id="KW-0812">Transmembrane</keyword>